<dbReference type="InterPro" id="IPR004911">
    <property type="entry name" value="Interferon-induced_GILT"/>
</dbReference>
<accession>A0ABN8IC68</accession>
<feature type="region of interest" description="Disordered" evidence="6">
    <location>
        <begin position="212"/>
        <end position="251"/>
    </location>
</feature>
<keyword evidence="3" id="KW-0964">Secreted</keyword>
<keyword evidence="8" id="KW-1185">Reference proteome</keyword>
<evidence type="ECO:0000256" key="1">
    <source>
        <dbReference type="ARBA" id="ARBA00004613"/>
    </source>
</evidence>
<protein>
    <submittedName>
        <fullName evidence="7">Uncharacterized protein</fullName>
    </submittedName>
</protein>
<comment type="subcellular location">
    <subcellularLocation>
        <location evidence="1">Secreted</location>
    </subcellularLocation>
</comment>
<evidence type="ECO:0000256" key="6">
    <source>
        <dbReference type="SAM" id="MobiDB-lite"/>
    </source>
</evidence>
<organism evidence="7 8">
    <name type="scientific">Iphiclides podalirius</name>
    <name type="common">scarce swallowtail</name>
    <dbReference type="NCBI Taxonomy" id="110791"/>
    <lineage>
        <taxon>Eukaryota</taxon>
        <taxon>Metazoa</taxon>
        <taxon>Ecdysozoa</taxon>
        <taxon>Arthropoda</taxon>
        <taxon>Hexapoda</taxon>
        <taxon>Insecta</taxon>
        <taxon>Pterygota</taxon>
        <taxon>Neoptera</taxon>
        <taxon>Endopterygota</taxon>
        <taxon>Lepidoptera</taxon>
        <taxon>Glossata</taxon>
        <taxon>Ditrysia</taxon>
        <taxon>Papilionoidea</taxon>
        <taxon>Papilionidae</taxon>
        <taxon>Papilioninae</taxon>
        <taxon>Iphiclides</taxon>
    </lineage>
</organism>
<gene>
    <name evidence="7" type="ORF">IPOD504_LOCUS7374</name>
</gene>
<dbReference type="PANTHER" id="PTHR13234">
    <property type="entry name" value="GAMMA-INTERFERON INDUCIBLE LYSOSOMAL THIOL REDUCTASE GILT"/>
    <property type="match status" value="1"/>
</dbReference>
<dbReference type="PANTHER" id="PTHR13234:SF8">
    <property type="entry name" value="GAMMA-INTERFERON-INDUCIBLE LYSOSOMAL THIOL REDUCTASE"/>
    <property type="match status" value="1"/>
</dbReference>
<dbReference type="Gene3D" id="3.40.30.10">
    <property type="entry name" value="Glutaredoxin"/>
    <property type="match status" value="1"/>
</dbReference>
<evidence type="ECO:0000313" key="8">
    <source>
        <dbReference type="Proteomes" id="UP000837857"/>
    </source>
</evidence>
<dbReference type="EMBL" id="OW152814">
    <property type="protein sequence ID" value="CAH2050317.1"/>
    <property type="molecule type" value="Genomic_DNA"/>
</dbReference>
<name>A0ABN8IC68_9NEOP</name>
<proteinExistence type="inferred from homology"/>
<evidence type="ECO:0000256" key="4">
    <source>
        <dbReference type="ARBA" id="ARBA00022729"/>
    </source>
</evidence>
<keyword evidence="4" id="KW-0732">Signal</keyword>
<keyword evidence="5" id="KW-0325">Glycoprotein</keyword>
<feature type="non-terminal residue" evidence="7">
    <location>
        <position position="1"/>
    </location>
</feature>
<reference evidence="7" key="1">
    <citation type="submission" date="2022-03" db="EMBL/GenBank/DDBJ databases">
        <authorList>
            <person name="Martin H S."/>
        </authorList>
    </citation>
    <scope>NUCLEOTIDE SEQUENCE</scope>
</reference>
<evidence type="ECO:0000256" key="2">
    <source>
        <dbReference type="ARBA" id="ARBA00005679"/>
    </source>
</evidence>
<sequence>MIQILLIIDRVYAIEQNMYTVNSKYLVEDEYLWYTDDYDLFNYLQKAKTGPTNKVSIQLYYESLCTGCIEFITENFTTVVERLNSYLTFQTYPYGNAKTFRRNGRYEFKCQHGLKECYGNKLHACAIDLLQNVTQAVIFNSCMMEPKEGKRGSNDYAADACAKKHDVDAAPIKECAKGDKGSELLKYYGDETKRANVSYVPLVGKASERVTRQATSGGDQQAQGKVPALQNTRGSTDQDHDVLGLTKSMLN</sequence>
<dbReference type="Proteomes" id="UP000837857">
    <property type="component" value="Chromosome 2"/>
</dbReference>
<evidence type="ECO:0000256" key="3">
    <source>
        <dbReference type="ARBA" id="ARBA00022525"/>
    </source>
</evidence>
<feature type="compositionally biased region" description="Polar residues" evidence="6">
    <location>
        <begin position="212"/>
        <end position="235"/>
    </location>
</feature>
<evidence type="ECO:0000256" key="5">
    <source>
        <dbReference type="ARBA" id="ARBA00023180"/>
    </source>
</evidence>
<comment type="similarity">
    <text evidence="2">Belongs to the GILT family.</text>
</comment>
<evidence type="ECO:0000313" key="7">
    <source>
        <dbReference type="EMBL" id="CAH2050317.1"/>
    </source>
</evidence>
<dbReference type="Pfam" id="PF03227">
    <property type="entry name" value="GILT"/>
    <property type="match status" value="1"/>
</dbReference>